<evidence type="ECO:0000256" key="4">
    <source>
        <dbReference type="ARBA" id="ARBA00022771"/>
    </source>
</evidence>
<dbReference type="EMBL" id="HG806176">
    <property type="protein sequence ID" value="CDW57541.1"/>
    <property type="molecule type" value="Genomic_DNA"/>
</dbReference>
<evidence type="ECO:0000256" key="2">
    <source>
        <dbReference type="ARBA" id="ARBA00022723"/>
    </source>
</evidence>
<dbReference type="InterPro" id="IPR036236">
    <property type="entry name" value="Znf_C2H2_sf"/>
</dbReference>
<dbReference type="STRING" id="36087.A0A077ZB39"/>
<reference evidence="9" key="2">
    <citation type="submission" date="2014-03" db="EMBL/GenBank/DDBJ databases">
        <title>The whipworm genome and dual-species transcriptomics of an intimate host-pathogen interaction.</title>
        <authorList>
            <person name="Foth B.J."/>
            <person name="Tsai I.J."/>
            <person name="Reid A.J."/>
            <person name="Bancroft A.J."/>
            <person name="Nichol S."/>
            <person name="Tracey A."/>
            <person name="Holroyd N."/>
            <person name="Cotton J.A."/>
            <person name="Stanley E.J."/>
            <person name="Zarowiecki M."/>
            <person name="Liu J.Z."/>
            <person name="Huckvale T."/>
            <person name="Cooper P.J."/>
            <person name="Grencis R.K."/>
            <person name="Berriman M."/>
        </authorList>
    </citation>
    <scope>NUCLEOTIDE SEQUENCE [LARGE SCALE GENOMIC DNA]</scope>
</reference>
<evidence type="ECO:0000259" key="8">
    <source>
        <dbReference type="PROSITE" id="PS50157"/>
    </source>
</evidence>
<dbReference type="GO" id="GO:0010468">
    <property type="term" value="P:regulation of gene expression"/>
    <property type="evidence" value="ECO:0007669"/>
    <property type="project" value="TreeGrafter"/>
</dbReference>
<dbReference type="FunFam" id="3.30.160.60:FF:000110">
    <property type="entry name" value="Zinc finger protein-like"/>
    <property type="match status" value="1"/>
</dbReference>
<keyword evidence="2" id="KW-0479">Metal-binding</keyword>
<evidence type="ECO:0000256" key="1">
    <source>
        <dbReference type="ARBA" id="ARBA00004123"/>
    </source>
</evidence>
<dbReference type="GO" id="GO:0005634">
    <property type="term" value="C:nucleus"/>
    <property type="evidence" value="ECO:0007669"/>
    <property type="project" value="UniProtKB-SubCell"/>
</dbReference>
<dbReference type="Pfam" id="PF00096">
    <property type="entry name" value="zf-C2H2"/>
    <property type="match status" value="1"/>
</dbReference>
<organism evidence="9 10">
    <name type="scientific">Trichuris trichiura</name>
    <name type="common">Whipworm</name>
    <name type="synonym">Trichocephalus trichiurus</name>
    <dbReference type="NCBI Taxonomy" id="36087"/>
    <lineage>
        <taxon>Eukaryota</taxon>
        <taxon>Metazoa</taxon>
        <taxon>Ecdysozoa</taxon>
        <taxon>Nematoda</taxon>
        <taxon>Enoplea</taxon>
        <taxon>Dorylaimia</taxon>
        <taxon>Trichinellida</taxon>
        <taxon>Trichuridae</taxon>
        <taxon>Trichuris</taxon>
    </lineage>
</organism>
<dbReference type="SMART" id="SM00355">
    <property type="entry name" value="ZnF_C2H2"/>
    <property type="match status" value="2"/>
</dbReference>
<dbReference type="GO" id="GO:0008270">
    <property type="term" value="F:zinc ion binding"/>
    <property type="evidence" value="ECO:0007669"/>
    <property type="project" value="UniProtKB-KW"/>
</dbReference>
<comment type="subcellular location">
    <subcellularLocation>
        <location evidence="1">Nucleus</location>
    </subcellularLocation>
</comment>
<evidence type="ECO:0000256" key="7">
    <source>
        <dbReference type="PROSITE-ProRule" id="PRU00042"/>
    </source>
</evidence>
<dbReference type="InterPro" id="IPR050331">
    <property type="entry name" value="Zinc_finger"/>
</dbReference>
<feature type="domain" description="C2H2-type" evidence="8">
    <location>
        <begin position="56"/>
        <end position="84"/>
    </location>
</feature>
<dbReference type="InterPro" id="IPR013087">
    <property type="entry name" value="Znf_C2H2_type"/>
</dbReference>
<dbReference type="PROSITE" id="PS00028">
    <property type="entry name" value="ZINC_FINGER_C2H2_1"/>
    <property type="match status" value="2"/>
</dbReference>
<sequence>MFVFCWCLRNACCSKITVAAVGRRFARYSRRLPDENERSFVSKPKKSKGKRSATKKQCKLCEVEFNSSRSFHDHLRGIHGVAKPYVCHVCTKCFPYASSLYNHLKIHSPDRPFICKLCGSTFRWKFLATKLLRMFFNGQNGALSFYVSDEVVFLEAIGMSIPS</sequence>
<dbReference type="Gene3D" id="3.30.160.60">
    <property type="entry name" value="Classic Zinc Finger"/>
    <property type="match status" value="1"/>
</dbReference>
<proteinExistence type="predicted"/>
<dbReference type="Proteomes" id="UP000030665">
    <property type="component" value="Unassembled WGS sequence"/>
</dbReference>
<evidence type="ECO:0000313" key="10">
    <source>
        <dbReference type="Proteomes" id="UP000030665"/>
    </source>
</evidence>
<evidence type="ECO:0000256" key="3">
    <source>
        <dbReference type="ARBA" id="ARBA00022737"/>
    </source>
</evidence>
<dbReference type="SUPFAM" id="SSF57667">
    <property type="entry name" value="beta-beta-alpha zinc fingers"/>
    <property type="match status" value="2"/>
</dbReference>
<feature type="domain" description="C2H2-type" evidence="8">
    <location>
        <begin position="85"/>
        <end position="112"/>
    </location>
</feature>
<evidence type="ECO:0000256" key="5">
    <source>
        <dbReference type="ARBA" id="ARBA00022833"/>
    </source>
</evidence>
<dbReference type="PANTHER" id="PTHR16515:SF66">
    <property type="entry name" value="C2H2-TYPE DOMAIN-CONTAINING PROTEIN"/>
    <property type="match status" value="1"/>
</dbReference>
<dbReference type="PANTHER" id="PTHR16515">
    <property type="entry name" value="PR DOMAIN ZINC FINGER PROTEIN"/>
    <property type="match status" value="1"/>
</dbReference>
<evidence type="ECO:0000256" key="6">
    <source>
        <dbReference type="ARBA" id="ARBA00023242"/>
    </source>
</evidence>
<keyword evidence="4 7" id="KW-0863">Zinc-finger</keyword>
<dbReference type="PROSITE" id="PS50157">
    <property type="entry name" value="ZINC_FINGER_C2H2_2"/>
    <property type="match status" value="2"/>
</dbReference>
<protein>
    <submittedName>
        <fullName evidence="9">Zf-H2C2 2 domain containing protein</fullName>
    </submittedName>
</protein>
<keyword evidence="5" id="KW-0862">Zinc</keyword>
<accession>A0A077ZB39</accession>
<keyword evidence="6" id="KW-0539">Nucleus</keyword>
<keyword evidence="3" id="KW-0677">Repeat</keyword>
<evidence type="ECO:0000313" key="9">
    <source>
        <dbReference type="EMBL" id="CDW57541.1"/>
    </source>
</evidence>
<dbReference type="OrthoDB" id="10068874at2759"/>
<name>A0A077ZB39_TRITR</name>
<reference evidence="9" key="1">
    <citation type="submission" date="2014-01" db="EMBL/GenBank/DDBJ databases">
        <authorList>
            <person name="Aslett M."/>
        </authorList>
    </citation>
    <scope>NUCLEOTIDE SEQUENCE</scope>
</reference>
<gene>
    <name evidence="9" type="ORF">TTRE_0000583301</name>
</gene>
<keyword evidence="10" id="KW-1185">Reference proteome</keyword>
<dbReference type="AlphaFoldDB" id="A0A077ZB39"/>